<evidence type="ECO:0000256" key="1">
    <source>
        <dbReference type="SAM" id="Phobius"/>
    </source>
</evidence>
<accession>A0A2P2N8F1</accession>
<reference evidence="2" key="1">
    <citation type="submission" date="2018-02" db="EMBL/GenBank/DDBJ databases">
        <title>Rhizophora mucronata_Transcriptome.</title>
        <authorList>
            <person name="Meera S.P."/>
            <person name="Sreeshan A."/>
            <person name="Augustine A."/>
        </authorList>
    </citation>
    <scope>NUCLEOTIDE SEQUENCE</scope>
    <source>
        <tissue evidence="2">Leaf</tissue>
    </source>
</reference>
<organism evidence="2">
    <name type="scientific">Rhizophora mucronata</name>
    <name type="common">Asiatic mangrove</name>
    <dbReference type="NCBI Taxonomy" id="61149"/>
    <lineage>
        <taxon>Eukaryota</taxon>
        <taxon>Viridiplantae</taxon>
        <taxon>Streptophyta</taxon>
        <taxon>Embryophyta</taxon>
        <taxon>Tracheophyta</taxon>
        <taxon>Spermatophyta</taxon>
        <taxon>Magnoliopsida</taxon>
        <taxon>eudicotyledons</taxon>
        <taxon>Gunneridae</taxon>
        <taxon>Pentapetalae</taxon>
        <taxon>rosids</taxon>
        <taxon>fabids</taxon>
        <taxon>Malpighiales</taxon>
        <taxon>Rhizophoraceae</taxon>
        <taxon>Rhizophora</taxon>
    </lineage>
</organism>
<sequence length="42" mass="5175">MDFCSRILSFMVFQLVMDFIIHILFFFVDNNYCREHVVFSHL</sequence>
<proteinExistence type="predicted"/>
<keyword evidence="1" id="KW-1133">Transmembrane helix</keyword>
<dbReference type="AlphaFoldDB" id="A0A2P2N8F1"/>
<name>A0A2P2N8F1_RHIMU</name>
<keyword evidence="1" id="KW-0472">Membrane</keyword>
<feature type="transmembrane region" description="Helical" evidence="1">
    <location>
        <begin position="7"/>
        <end position="28"/>
    </location>
</feature>
<evidence type="ECO:0000313" key="2">
    <source>
        <dbReference type="EMBL" id="MBX38761.1"/>
    </source>
</evidence>
<protein>
    <submittedName>
        <fullName evidence="2">Uncharacterized protein</fullName>
    </submittedName>
</protein>
<keyword evidence="1" id="KW-0812">Transmembrane</keyword>
<dbReference type="EMBL" id="GGEC01058277">
    <property type="protein sequence ID" value="MBX38761.1"/>
    <property type="molecule type" value="Transcribed_RNA"/>
</dbReference>